<protein>
    <submittedName>
        <fullName evidence="1">Uncharacterized protein</fullName>
    </submittedName>
</protein>
<keyword evidence="2" id="KW-1185">Reference proteome</keyword>
<sequence>MLSHYLNQKVSIYYSDGTKLCSHKGTMSHYDAKHNLVKMLLEDREVIFPLTAITKIEVKREEEFVKGLELDELTECYEHRGHDFW</sequence>
<proteinExistence type="predicted"/>
<reference evidence="1 2" key="1">
    <citation type="submission" date="2021-03" db="EMBL/GenBank/DDBJ databases">
        <title>Genomic Encyclopedia of Type Strains, Phase IV (KMG-IV): sequencing the most valuable type-strain genomes for metagenomic binning, comparative biology and taxonomic classification.</title>
        <authorList>
            <person name="Goeker M."/>
        </authorList>
    </citation>
    <scope>NUCLEOTIDE SEQUENCE [LARGE SCALE GENOMIC DNA]</scope>
    <source>
        <strain evidence="1 2">DSM 24738</strain>
    </source>
</reference>
<organism evidence="1 2">
    <name type="scientific">Ammoniphilus resinae</name>
    <dbReference type="NCBI Taxonomy" id="861532"/>
    <lineage>
        <taxon>Bacteria</taxon>
        <taxon>Bacillati</taxon>
        <taxon>Bacillota</taxon>
        <taxon>Bacilli</taxon>
        <taxon>Bacillales</taxon>
        <taxon>Paenibacillaceae</taxon>
        <taxon>Aneurinibacillus group</taxon>
        <taxon>Ammoniphilus</taxon>
    </lineage>
</organism>
<evidence type="ECO:0000313" key="2">
    <source>
        <dbReference type="Proteomes" id="UP001519343"/>
    </source>
</evidence>
<dbReference type="EMBL" id="JAGGKT010000003">
    <property type="protein sequence ID" value="MBP1931704.1"/>
    <property type="molecule type" value="Genomic_DNA"/>
</dbReference>
<accession>A0ABS4GN95</accession>
<dbReference type="Proteomes" id="UP001519343">
    <property type="component" value="Unassembled WGS sequence"/>
</dbReference>
<evidence type="ECO:0000313" key="1">
    <source>
        <dbReference type="EMBL" id="MBP1931704.1"/>
    </source>
</evidence>
<name>A0ABS4GN95_9BACL</name>
<gene>
    <name evidence="1" type="ORF">J2Z37_001705</name>
</gene>
<dbReference type="RefSeq" id="WP_209809783.1">
    <property type="nucleotide sequence ID" value="NZ_JAGGKT010000003.1"/>
</dbReference>
<comment type="caution">
    <text evidence="1">The sequence shown here is derived from an EMBL/GenBank/DDBJ whole genome shotgun (WGS) entry which is preliminary data.</text>
</comment>